<dbReference type="EMBL" id="QOCS01000016">
    <property type="protein sequence ID" value="RHW45608.1"/>
    <property type="molecule type" value="Genomic_DNA"/>
</dbReference>
<feature type="domain" description="FAD-dependent oxidoreductase 2 FAD-binding" evidence="6">
    <location>
        <begin position="20"/>
        <end position="443"/>
    </location>
</feature>
<evidence type="ECO:0000259" key="6">
    <source>
        <dbReference type="Pfam" id="PF00890"/>
    </source>
</evidence>
<evidence type="ECO:0000313" key="7">
    <source>
        <dbReference type="EMBL" id="RHW45608.1"/>
    </source>
</evidence>
<dbReference type="NCBIfam" id="NF005064">
    <property type="entry name" value="PRK06481.1"/>
    <property type="match status" value="1"/>
</dbReference>
<dbReference type="PANTHER" id="PTHR43400:SF7">
    <property type="entry name" value="FAD-DEPENDENT OXIDOREDUCTASE 2 FAD BINDING DOMAIN-CONTAINING PROTEIN"/>
    <property type="match status" value="1"/>
</dbReference>
<comment type="cofactor">
    <cofactor evidence="1">
        <name>FAD</name>
        <dbReference type="ChEBI" id="CHEBI:57692"/>
    </cofactor>
</comment>
<keyword evidence="4 5" id="KW-0560">Oxidoreductase</keyword>
<dbReference type="PRINTS" id="PR00368">
    <property type="entry name" value="FADPNR"/>
</dbReference>
<dbReference type="FunFam" id="3.90.700.10:FF:000007">
    <property type="entry name" value="NADH-dependent fumarate reductase"/>
    <property type="match status" value="1"/>
</dbReference>
<keyword evidence="3 5" id="KW-0274">FAD</keyword>
<evidence type="ECO:0000256" key="3">
    <source>
        <dbReference type="ARBA" id="ARBA00022827"/>
    </source>
</evidence>
<dbReference type="SUPFAM" id="SSF51905">
    <property type="entry name" value="FAD/NAD(P)-binding domain"/>
    <property type="match status" value="1"/>
</dbReference>
<dbReference type="NCBIfam" id="TIGR01813">
    <property type="entry name" value="flavo_cyto_c"/>
    <property type="match status" value="1"/>
</dbReference>
<evidence type="ECO:0000256" key="5">
    <source>
        <dbReference type="RuleBase" id="RU366062"/>
    </source>
</evidence>
<dbReference type="Gene3D" id="3.50.50.60">
    <property type="entry name" value="FAD/NAD(P)-binding domain"/>
    <property type="match status" value="1"/>
</dbReference>
<evidence type="ECO:0000256" key="4">
    <source>
        <dbReference type="ARBA" id="ARBA00023002"/>
    </source>
</evidence>
<dbReference type="PANTHER" id="PTHR43400">
    <property type="entry name" value="FUMARATE REDUCTASE"/>
    <property type="match status" value="1"/>
</dbReference>
<proteinExistence type="inferred from homology"/>
<dbReference type="Proteomes" id="UP000284822">
    <property type="component" value="Unassembled WGS sequence"/>
</dbReference>
<dbReference type="InterPro" id="IPR050315">
    <property type="entry name" value="FAD-oxidoreductase_2"/>
</dbReference>
<comment type="caution">
    <text evidence="7">The sequence shown here is derived from an EMBL/GenBank/DDBJ whole genome shotgun (WGS) entry which is preliminary data.</text>
</comment>
<sequence length="466" mass="50710">MTEKFIFQATAKEQLQEQYDVIIIGSGGTGLTSALQAHELGLKPVILEKMPKIGGNTTKASSGMNAAETMVQLNHQIVDSYQDFYDDVYQGGGQQNNPALLHYFTEHSALAIDWLAAHDIHLDDLTITGGMKVMRTHRPASMAPIGGFLVTELLKQIDQAYLPLFTDVKVTQILQENGHVKGVQAQIDGQSKTILAPAVILATGGFGAGQKLIKKYRPDLADLKTTNQPGAVGDGIELAAAMGAQLVDMDQIQVHPTVQQDGEHPYLIGEAVRGEGAILVNKNGERFVNELDTRKNVTAAINNLKENGATLIFDQSVRERVKAIEFYDHIGLVKTGQSLVDLAQQNNFAADILEQTIQTWNKAVQKHQDNEYQRSTGMERQLTQAPYYSIHIAPAVHYTMGGIEINANTQVMSQKGEVIPGLYAAGEVAGGLHGNNRIGGNSIAETIIFGRQAGQQVFKYLQKGDK</sequence>
<name>A0A417Z5Q6_9LACO</name>
<dbReference type="InterPro" id="IPR003953">
    <property type="entry name" value="FAD-dep_OxRdtase_2_FAD-bd"/>
</dbReference>
<evidence type="ECO:0000313" key="8">
    <source>
        <dbReference type="Proteomes" id="UP000284822"/>
    </source>
</evidence>
<reference evidence="7 8" key="1">
    <citation type="submission" date="2018-07" db="EMBL/GenBank/DDBJ databases">
        <title>Genome sequences of six Lactobacillus spp. isolated from bumble bee guts.</title>
        <authorList>
            <person name="Motta E.V.S."/>
            <person name="Moran N.A."/>
        </authorList>
    </citation>
    <scope>NUCLEOTIDE SEQUENCE [LARGE SCALE GENOMIC DNA]</scope>
    <source>
        <strain evidence="7 8">LV-8.1</strain>
    </source>
</reference>
<dbReference type="SUPFAM" id="SSF56425">
    <property type="entry name" value="Succinate dehydrogenase/fumarate reductase flavoprotein, catalytic domain"/>
    <property type="match status" value="1"/>
</dbReference>
<dbReference type="InterPro" id="IPR010960">
    <property type="entry name" value="Flavocytochrome_c"/>
</dbReference>
<gene>
    <name evidence="7" type="ORF">DS832_07225</name>
</gene>
<dbReference type="InterPro" id="IPR036188">
    <property type="entry name" value="FAD/NAD-bd_sf"/>
</dbReference>
<dbReference type="AlphaFoldDB" id="A0A417Z5Q6"/>
<keyword evidence="2 5" id="KW-0285">Flavoprotein</keyword>
<evidence type="ECO:0000256" key="2">
    <source>
        <dbReference type="ARBA" id="ARBA00022630"/>
    </source>
</evidence>
<protein>
    <submittedName>
        <fullName evidence="7">Flavocytochrome c</fullName>
    </submittedName>
</protein>
<dbReference type="GO" id="GO:0033765">
    <property type="term" value="F:steroid dehydrogenase activity, acting on the CH-CH group of donors"/>
    <property type="evidence" value="ECO:0007669"/>
    <property type="project" value="UniProtKB-ARBA"/>
</dbReference>
<dbReference type="Pfam" id="PF00890">
    <property type="entry name" value="FAD_binding_2"/>
    <property type="match status" value="1"/>
</dbReference>
<dbReference type="InterPro" id="IPR027477">
    <property type="entry name" value="Succ_DH/fumarate_Rdtase_cat_sf"/>
</dbReference>
<accession>A0A417Z5Q6</accession>
<dbReference type="GO" id="GO:0010181">
    <property type="term" value="F:FMN binding"/>
    <property type="evidence" value="ECO:0007669"/>
    <property type="project" value="InterPro"/>
</dbReference>
<dbReference type="RefSeq" id="WP_118910982.1">
    <property type="nucleotide sequence ID" value="NZ_QOCS01000016.1"/>
</dbReference>
<organism evidence="7 8">
    <name type="scientific">Bombilactobacillus bombi</name>
    <dbReference type="NCBI Taxonomy" id="1303590"/>
    <lineage>
        <taxon>Bacteria</taxon>
        <taxon>Bacillati</taxon>
        <taxon>Bacillota</taxon>
        <taxon>Bacilli</taxon>
        <taxon>Lactobacillales</taxon>
        <taxon>Lactobacillaceae</taxon>
        <taxon>Bombilactobacillus</taxon>
    </lineage>
</organism>
<evidence type="ECO:0000256" key="1">
    <source>
        <dbReference type="ARBA" id="ARBA00001974"/>
    </source>
</evidence>
<dbReference type="Gene3D" id="3.90.700.10">
    <property type="entry name" value="Succinate dehydrogenase/fumarate reductase flavoprotein, catalytic domain"/>
    <property type="match status" value="1"/>
</dbReference>
<comment type="similarity">
    <text evidence="5">Belongs to the FAD-dependent oxidoreductase 2 family. FRD/SDH subfamily.</text>
</comment>